<dbReference type="OrthoDB" id="10064762at2759"/>
<dbReference type="EMBL" id="WNTK01000221">
    <property type="protein sequence ID" value="KAG9470803.1"/>
    <property type="molecule type" value="Genomic_DNA"/>
</dbReference>
<proteinExistence type="predicted"/>
<evidence type="ECO:0000313" key="3">
    <source>
        <dbReference type="Proteomes" id="UP000770717"/>
    </source>
</evidence>
<evidence type="ECO:0008006" key="4">
    <source>
        <dbReference type="Google" id="ProtNLM"/>
    </source>
</evidence>
<dbReference type="InterPro" id="IPR034607">
    <property type="entry name" value="CCDC127"/>
</dbReference>
<reference evidence="2" key="1">
    <citation type="thesis" date="2020" institute="ProQuest LLC" country="789 East Eisenhower Parkway, Ann Arbor, MI, USA">
        <title>Comparative Genomics and Chromosome Evolution.</title>
        <authorList>
            <person name="Mudd A.B."/>
        </authorList>
    </citation>
    <scope>NUCLEOTIDE SEQUENCE</scope>
    <source>
        <strain evidence="2">HN-11 Male</strain>
        <tissue evidence="2">Kidney and liver</tissue>
    </source>
</reference>
<evidence type="ECO:0000313" key="2">
    <source>
        <dbReference type="EMBL" id="KAG9470803.1"/>
    </source>
</evidence>
<comment type="caution">
    <text evidence="2">The sequence shown here is derived from an EMBL/GenBank/DDBJ whole genome shotgun (WGS) entry which is preliminary data.</text>
</comment>
<sequence>MNNLNDPPQWNIHPNGDGGEGSRWNYALLVPMLGLAAFRWIWSKESEKEIGKAKSEYLKKVTIAEKELETKYRDTIVENRRTVAHLEIELEKEQNRTFSYRQALIAQSKKLVDERRQMDREREQLRQEITEAKKTSTAQVSYPSHLEREEEWQTQARRLLKEFEVALTERQHVYCSVIVNKKKRLEIEKNVLIKAASNPIAAEMQMTDGLIDIFKHDNHCAGLTNTNKRENGRLMWIYLKYWGLIVDLKKFKRFEENFMEK</sequence>
<evidence type="ECO:0000256" key="1">
    <source>
        <dbReference type="SAM" id="Coils"/>
    </source>
</evidence>
<dbReference type="PANTHER" id="PTHR31958">
    <property type="entry name" value="COILED-COIL DOMAIN-CONTAINING PROTEIN 127"/>
    <property type="match status" value="1"/>
</dbReference>
<keyword evidence="1" id="KW-0175">Coiled coil</keyword>
<feature type="coiled-coil region" evidence="1">
    <location>
        <begin position="76"/>
        <end position="135"/>
    </location>
</feature>
<accession>A0A8J6EKK3</accession>
<gene>
    <name evidence="2" type="ORF">GDO78_016708</name>
</gene>
<organism evidence="2 3">
    <name type="scientific">Eleutherodactylus coqui</name>
    <name type="common">Puerto Rican coqui</name>
    <dbReference type="NCBI Taxonomy" id="57060"/>
    <lineage>
        <taxon>Eukaryota</taxon>
        <taxon>Metazoa</taxon>
        <taxon>Chordata</taxon>
        <taxon>Craniata</taxon>
        <taxon>Vertebrata</taxon>
        <taxon>Euteleostomi</taxon>
        <taxon>Amphibia</taxon>
        <taxon>Batrachia</taxon>
        <taxon>Anura</taxon>
        <taxon>Neobatrachia</taxon>
        <taxon>Hyloidea</taxon>
        <taxon>Eleutherodactylidae</taxon>
        <taxon>Eleutherodactylinae</taxon>
        <taxon>Eleutherodactylus</taxon>
        <taxon>Eleutherodactylus</taxon>
    </lineage>
</organism>
<protein>
    <recommendedName>
        <fullName evidence="4">Coiled-coil domain-containing protein 127</fullName>
    </recommendedName>
</protein>
<dbReference type="AlphaFoldDB" id="A0A8J6EKK3"/>
<dbReference type="Proteomes" id="UP000770717">
    <property type="component" value="Unassembled WGS sequence"/>
</dbReference>
<dbReference type="PANTHER" id="PTHR31958:SF2">
    <property type="entry name" value="COILED-COIL DOMAIN-CONTAINING PROTEIN 127"/>
    <property type="match status" value="1"/>
</dbReference>
<keyword evidence="3" id="KW-1185">Reference proteome</keyword>
<name>A0A8J6EKK3_ELECQ</name>
<dbReference type="EMBL" id="WNTK01000221">
    <property type="protein sequence ID" value="KAG9470804.1"/>
    <property type="molecule type" value="Genomic_DNA"/>
</dbReference>